<evidence type="ECO:0000256" key="1">
    <source>
        <dbReference type="ARBA" id="ARBA00003195"/>
    </source>
</evidence>
<keyword evidence="7" id="KW-0679">Respiratory chain</keyword>
<name>A0AA97MXQ4_9PASS</name>
<feature type="non-terminal residue" evidence="15">
    <location>
        <position position="1"/>
    </location>
</feature>
<evidence type="ECO:0000256" key="4">
    <source>
        <dbReference type="ARBA" id="ARBA00008006"/>
    </source>
</evidence>
<keyword evidence="11" id="KW-0472">Membrane</keyword>
<evidence type="ECO:0000256" key="13">
    <source>
        <dbReference type="ARBA" id="ARBA00030188"/>
    </source>
</evidence>
<keyword evidence="8" id="KW-0999">Mitochondrion inner membrane</keyword>
<dbReference type="PANTHER" id="PTHR20900:SF0">
    <property type="entry name" value="NADH DEHYDROGENASE [UBIQUINONE] 1 BETA SUBCOMPLEX SUBUNIT 7"/>
    <property type="match status" value="1"/>
</dbReference>
<keyword evidence="16" id="KW-1185">Reference proteome</keyword>
<evidence type="ECO:0000256" key="9">
    <source>
        <dbReference type="ARBA" id="ARBA00022982"/>
    </source>
</evidence>
<comment type="similarity">
    <text evidence="4">Belongs to the complex I NDUFB7 subunit family.</text>
</comment>
<dbReference type="InterPro" id="IPR008698">
    <property type="entry name" value="NDUB7"/>
</dbReference>
<dbReference type="Pfam" id="PF05676">
    <property type="entry name" value="NDUF_B7"/>
    <property type="match status" value="1"/>
</dbReference>
<protein>
    <recommendedName>
        <fullName evidence="5">NADH dehydrogenase [ubiquinone] 1 beta subcomplex subunit 7</fullName>
    </recommendedName>
    <alternativeName>
        <fullName evidence="13">Complex I-B18</fullName>
    </alternativeName>
    <alternativeName>
        <fullName evidence="14">NADH-ubiquinone oxidoreductase B18 subunit</fullName>
    </alternativeName>
</protein>
<evidence type="ECO:0000256" key="6">
    <source>
        <dbReference type="ARBA" id="ARBA00022448"/>
    </source>
</evidence>
<evidence type="ECO:0000256" key="2">
    <source>
        <dbReference type="ARBA" id="ARBA00004569"/>
    </source>
</evidence>
<dbReference type="Proteomes" id="UP000521578">
    <property type="component" value="Unassembled WGS sequence"/>
</dbReference>
<reference evidence="15" key="1">
    <citation type="submission" date="2022-12" db="EMBL/GenBank/DDBJ databases">
        <title>Bird 10,000 Genomes (B10K) Project - Family phase.</title>
        <authorList>
            <person name="Zhang G."/>
        </authorList>
    </citation>
    <scope>NUCLEOTIDE SEQUENCE</scope>
    <source>
        <strain evidence="15">B10K-CU-030-46</strain>
        <tissue evidence="15">Muscle</tissue>
    </source>
</reference>
<dbReference type="EMBL" id="VWPS01001095">
    <property type="protein sequence ID" value="NXE99902.1"/>
    <property type="molecule type" value="Genomic_DNA"/>
</dbReference>
<evidence type="ECO:0000256" key="11">
    <source>
        <dbReference type="ARBA" id="ARBA00023136"/>
    </source>
</evidence>
<keyword evidence="10" id="KW-0496">Mitochondrion</keyword>
<comment type="caution">
    <text evidence="15">The sequence shown here is derived from an EMBL/GenBank/DDBJ whole genome shotgun (WGS) entry which is preliminary data.</text>
</comment>
<evidence type="ECO:0000256" key="14">
    <source>
        <dbReference type="ARBA" id="ARBA00030710"/>
    </source>
</evidence>
<dbReference type="GO" id="GO:0005743">
    <property type="term" value="C:mitochondrial inner membrane"/>
    <property type="evidence" value="ECO:0007669"/>
    <property type="project" value="UniProtKB-SubCell"/>
</dbReference>
<dbReference type="AlphaFoldDB" id="A0AA97MXQ4"/>
<organism evidence="15">
    <name type="scientific">Menura novaehollandiae</name>
    <name type="common">superb lyrebird</name>
    <dbReference type="NCBI Taxonomy" id="47692"/>
    <lineage>
        <taxon>Eukaryota</taxon>
        <taxon>Metazoa</taxon>
        <taxon>Chordata</taxon>
        <taxon>Craniata</taxon>
        <taxon>Vertebrata</taxon>
        <taxon>Euteleostomi</taxon>
        <taxon>Archelosauria</taxon>
        <taxon>Archosauria</taxon>
        <taxon>Dinosauria</taxon>
        <taxon>Saurischia</taxon>
        <taxon>Theropoda</taxon>
        <taxon>Coelurosauria</taxon>
        <taxon>Aves</taxon>
        <taxon>Neognathae</taxon>
        <taxon>Neoaves</taxon>
        <taxon>Telluraves</taxon>
        <taxon>Australaves</taxon>
        <taxon>Passeriformes</taxon>
        <taxon>Menuridae</taxon>
        <taxon>Menura</taxon>
    </lineage>
</organism>
<evidence type="ECO:0000256" key="10">
    <source>
        <dbReference type="ARBA" id="ARBA00023128"/>
    </source>
</evidence>
<evidence type="ECO:0000256" key="8">
    <source>
        <dbReference type="ARBA" id="ARBA00022792"/>
    </source>
</evidence>
<gene>
    <name evidence="15" type="primary">Ndufb7</name>
    <name evidence="15" type="ORF">MENNOV_R15145</name>
</gene>
<evidence type="ECO:0000256" key="5">
    <source>
        <dbReference type="ARBA" id="ARBA00018677"/>
    </source>
</evidence>
<keyword evidence="12" id="KW-1015">Disulfide bond</keyword>
<accession>A0AA97MXQ4</accession>
<dbReference type="GO" id="GO:0005758">
    <property type="term" value="C:mitochondrial intermembrane space"/>
    <property type="evidence" value="ECO:0007669"/>
    <property type="project" value="UniProtKB-SubCell"/>
</dbReference>
<evidence type="ECO:0000256" key="3">
    <source>
        <dbReference type="ARBA" id="ARBA00004637"/>
    </source>
</evidence>
<comment type="function">
    <text evidence="1">Accessory subunit of the mitochondrial membrane respiratory chain NADH dehydrogenase (Complex I), that is believed not to be involved in catalysis. Complex I functions in the transfer of electrons from NADH to the respiratory chain. The immediate electron acceptor for the enzyme is believed to be ubiquinone.</text>
</comment>
<comment type="subcellular location">
    <subcellularLocation>
        <location evidence="3">Mitochondrion inner membrane</location>
        <topology evidence="3">Peripheral membrane protein</topology>
    </subcellularLocation>
    <subcellularLocation>
        <location evidence="2">Mitochondrion intermembrane space</location>
    </subcellularLocation>
</comment>
<evidence type="ECO:0000256" key="7">
    <source>
        <dbReference type="ARBA" id="ARBA00022660"/>
    </source>
</evidence>
<evidence type="ECO:0000256" key="12">
    <source>
        <dbReference type="ARBA" id="ARBA00023157"/>
    </source>
</evidence>
<evidence type="ECO:0000313" key="16">
    <source>
        <dbReference type="Proteomes" id="UP000521578"/>
    </source>
</evidence>
<feature type="non-terminal residue" evidence="15">
    <location>
        <position position="123"/>
    </location>
</feature>
<sequence>MGAHLARRYLWDTEAEPDPVQMPTFPAELGLRERRPRAMVASAEQLAQGRVPLEQRDFCGHHLLRLMRCQRDNFPLPWGCHELRHAWDSCQHHDYVMRMKEFERERRLRQRQKQLRQEQEATE</sequence>
<keyword evidence="6" id="KW-0813">Transport</keyword>
<proteinExistence type="inferred from homology"/>
<dbReference type="PANTHER" id="PTHR20900">
    <property type="entry name" value="NADH:UBIQUINONE OXIDOREDUCTASE B18-LIKE SUBUNIT"/>
    <property type="match status" value="1"/>
</dbReference>
<evidence type="ECO:0000313" key="15">
    <source>
        <dbReference type="EMBL" id="NXE99902.1"/>
    </source>
</evidence>
<keyword evidence="9" id="KW-0249">Electron transport</keyword>